<dbReference type="InterPro" id="IPR037185">
    <property type="entry name" value="EmrE-like"/>
</dbReference>
<dbReference type="GO" id="GO:0031460">
    <property type="term" value="P:glycine betaine transport"/>
    <property type="evidence" value="ECO:0007669"/>
    <property type="project" value="TreeGrafter"/>
</dbReference>
<evidence type="ECO:0000256" key="4">
    <source>
        <dbReference type="ARBA" id="ARBA00022692"/>
    </source>
</evidence>
<dbReference type="InterPro" id="IPR000390">
    <property type="entry name" value="Small_drug/metabolite_transptr"/>
</dbReference>
<sequence>MLNYVFLILAIFAEAAGTTLLKMSEQFTKLVPSIASLICYVASLYLLSLCLRTIPIGIAYATWSALGIALITISGIFFFKQIPDIGAIIGLILIISGVAVLNLFSKMDIH</sequence>
<evidence type="ECO:0000256" key="6">
    <source>
        <dbReference type="ARBA" id="ARBA00023136"/>
    </source>
</evidence>
<name>A0A380S5B0_FIBSU</name>
<evidence type="ECO:0000256" key="7">
    <source>
        <dbReference type="ARBA" id="ARBA00038032"/>
    </source>
</evidence>
<evidence type="ECO:0000256" key="5">
    <source>
        <dbReference type="ARBA" id="ARBA00022989"/>
    </source>
</evidence>
<feature type="transmembrane region" description="Helical" evidence="9">
    <location>
        <begin position="58"/>
        <end position="79"/>
    </location>
</feature>
<keyword evidence="5 9" id="KW-1133">Transmembrane helix</keyword>
<comment type="subcellular location">
    <subcellularLocation>
        <location evidence="1 8">Cell membrane</location>
        <topology evidence="1 8">Multi-pass membrane protein</topology>
    </subcellularLocation>
</comment>
<dbReference type="Pfam" id="PF00893">
    <property type="entry name" value="Multi_Drug_Res"/>
    <property type="match status" value="1"/>
</dbReference>
<dbReference type="EMBL" id="UHJL01000002">
    <property type="protein sequence ID" value="SUQ24407.1"/>
    <property type="molecule type" value="Genomic_DNA"/>
</dbReference>
<dbReference type="GO" id="GO:1990961">
    <property type="term" value="P:xenobiotic detoxification by transmembrane export across the plasma membrane"/>
    <property type="evidence" value="ECO:0007669"/>
    <property type="project" value="UniProtKB-ARBA"/>
</dbReference>
<reference evidence="10 11" key="1">
    <citation type="submission" date="2017-08" db="EMBL/GenBank/DDBJ databases">
        <authorList>
            <person name="de Groot N.N."/>
        </authorList>
    </citation>
    <scope>NUCLEOTIDE SEQUENCE [LARGE SCALE GENOMIC DNA]</scope>
    <source>
        <strain evidence="10 11">HM2</strain>
    </source>
</reference>
<dbReference type="RefSeq" id="WP_109572909.1">
    <property type="nucleotide sequence ID" value="NZ_UHJL01000002.1"/>
</dbReference>
<keyword evidence="3" id="KW-1003">Cell membrane</keyword>
<keyword evidence="2" id="KW-0813">Transport</keyword>
<evidence type="ECO:0000256" key="8">
    <source>
        <dbReference type="RuleBase" id="RU003942"/>
    </source>
</evidence>
<evidence type="ECO:0000313" key="10">
    <source>
        <dbReference type="EMBL" id="SUQ24407.1"/>
    </source>
</evidence>
<dbReference type="FunFam" id="1.10.3730.20:FF:000001">
    <property type="entry name" value="Quaternary ammonium compound resistance transporter SugE"/>
    <property type="match status" value="1"/>
</dbReference>
<dbReference type="GO" id="GO:0005886">
    <property type="term" value="C:plasma membrane"/>
    <property type="evidence" value="ECO:0007669"/>
    <property type="project" value="UniProtKB-SubCell"/>
</dbReference>
<dbReference type="GO" id="GO:0015297">
    <property type="term" value="F:antiporter activity"/>
    <property type="evidence" value="ECO:0007669"/>
    <property type="project" value="TreeGrafter"/>
</dbReference>
<dbReference type="GO" id="GO:0015199">
    <property type="term" value="F:amino-acid betaine transmembrane transporter activity"/>
    <property type="evidence" value="ECO:0007669"/>
    <property type="project" value="TreeGrafter"/>
</dbReference>
<dbReference type="AlphaFoldDB" id="A0A380S5B0"/>
<organism evidence="10 11">
    <name type="scientific">Fibrobacter succinogenes</name>
    <name type="common">Bacteroides succinogenes</name>
    <dbReference type="NCBI Taxonomy" id="833"/>
    <lineage>
        <taxon>Bacteria</taxon>
        <taxon>Pseudomonadati</taxon>
        <taxon>Fibrobacterota</taxon>
        <taxon>Fibrobacteria</taxon>
        <taxon>Fibrobacterales</taxon>
        <taxon>Fibrobacteraceae</taxon>
        <taxon>Fibrobacter</taxon>
    </lineage>
</organism>
<evidence type="ECO:0000256" key="2">
    <source>
        <dbReference type="ARBA" id="ARBA00022448"/>
    </source>
</evidence>
<feature type="transmembrane region" description="Helical" evidence="9">
    <location>
        <begin position="31"/>
        <end position="51"/>
    </location>
</feature>
<evidence type="ECO:0000256" key="1">
    <source>
        <dbReference type="ARBA" id="ARBA00004651"/>
    </source>
</evidence>
<dbReference type="Proteomes" id="UP000255423">
    <property type="component" value="Unassembled WGS sequence"/>
</dbReference>
<gene>
    <name evidence="10" type="ORF">SAMN05661053_1807</name>
</gene>
<proteinExistence type="inferred from homology"/>
<dbReference type="GO" id="GO:0015220">
    <property type="term" value="F:choline transmembrane transporter activity"/>
    <property type="evidence" value="ECO:0007669"/>
    <property type="project" value="TreeGrafter"/>
</dbReference>
<evidence type="ECO:0000256" key="3">
    <source>
        <dbReference type="ARBA" id="ARBA00022475"/>
    </source>
</evidence>
<keyword evidence="4 8" id="KW-0812">Transmembrane</keyword>
<evidence type="ECO:0000256" key="9">
    <source>
        <dbReference type="SAM" id="Phobius"/>
    </source>
</evidence>
<accession>A0A380S5B0</accession>
<dbReference type="PANTHER" id="PTHR30561">
    <property type="entry name" value="SMR FAMILY PROTON-DEPENDENT DRUG EFFLUX TRANSPORTER SUGE"/>
    <property type="match status" value="1"/>
</dbReference>
<keyword evidence="6 9" id="KW-0472">Membrane</keyword>
<comment type="similarity">
    <text evidence="7 8">Belongs to the drug/metabolite transporter (DMT) superfamily. Small multidrug resistance (SMR) (TC 2.A.7.1) family.</text>
</comment>
<dbReference type="SUPFAM" id="SSF103481">
    <property type="entry name" value="Multidrug resistance efflux transporter EmrE"/>
    <property type="match status" value="1"/>
</dbReference>
<protein>
    <submittedName>
        <fullName evidence="10">Small multidrug resistance pump</fullName>
    </submittedName>
</protein>
<feature type="transmembrane region" description="Helical" evidence="9">
    <location>
        <begin position="85"/>
        <end position="104"/>
    </location>
</feature>
<evidence type="ECO:0000313" key="11">
    <source>
        <dbReference type="Proteomes" id="UP000255423"/>
    </source>
</evidence>
<dbReference type="Gene3D" id="1.10.3730.20">
    <property type="match status" value="1"/>
</dbReference>
<dbReference type="InterPro" id="IPR045324">
    <property type="entry name" value="Small_multidrug_res"/>
</dbReference>
<dbReference type="PANTHER" id="PTHR30561:SF1">
    <property type="entry name" value="MULTIDRUG TRANSPORTER EMRE"/>
    <property type="match status" value="1"/>
</dbReference>